<dbReference type="InterPro" id="IPR011006">
    <property type="entry name" value="CheY-like_superfamily"/>
</dbReference>
<accession>B2BKA1</accession>
<evidence type="ECO:0000256" key="1">
    <source>
        <dbReference type="ARBA" id="ARBA00022553"/>
    </source>
</evidence>
<dbReference type="GO" id="GO:0000160">
    <property type="term" value="P:phosphorelay signal transduction system"/>
    <property type="evidence" value="ECO:0007669"/>
    <property type="project" value="InterPro"/>
</dbReference>
<evidence type="ECO:0000313" key="4">
    <source>
        <dbReference type="EMBL" id="ABU51090.1"/>
    </source>
</evidence>
<dbReference type="EMBL" id="EF530728">
    <property type="protein sequence ID" value="ABU51090.1"/>
    <property type="molecule type" value="Genomic_DNA"/>
</dbReference>
<protein>
    <recommendedName>
        <fullName evidence="3">Response regulatory domain-containing protein</fullName>
    </recommendedName>
</protein>
<dbReference type="InterPro" id="IPR001789">
    <property type="entry name" value="Sig_transdc_resp-reg_receiver"/>
</dbReference>
<dbReference type="InterPro" id="IPR050595">
    <property type="entry name" value="Bact_response_regulator"/>
</dbReference>
<sequence length="335" mass="37169">MPRASCKELLCTIPNIVGGVPLRRDLVVTMINLDQARSEEVLRILGGRLFRFKPRRSDMNRLRVLLAEDDDVVRGILQRSLERDGFEVVTAINVGEALSRIAAERFDVLLSDLHMPNAGGGLTVISAMCNSQPRAVTLVVSRAQALGTAVSAMLLQPDEASVKSVEIGSLREIIHKKLGHAAPSVPATKSVATILEQDVDATIRRWSAFVEHDEELACVRLSFRERTGYLPQLFRDLIYRLRLPIQTTASYSTAARQHGQVRHGQGYTPAMVVEESRILEMSIFNTLQHNSRILDPSQVLQDVIVIADECDSQLRQAMLSYVVPPPTLSAAQIFR</sequence>
<dbReference type="SUPFAM" id="SSF52172">
    <property type="entry name" value="CheY-like"/>
    <property type="match status" value="1"/>
</dbReference>
<dbReference type="Pfam" id="PF00072">
    <property type="entry name" value="Response_reg"/>
    <property type="match status" value="1"/>
</dbReference>
<evidence type="ECO:0000259" key="3">
    <source>
        <dbReference type="PROSITE" id="PS50110"/>
    </source>
</evidence>
<proteinExistence type="predicted"/>
<feature type="modified residue" description="4-aspartylphosphate" evidence="2">
    <location>
        <position position="112"/>
    </location>
</feature>
<organism evidence="4">
    <name type="scientific">uncultured bacterium Bio3</name>
    <dbReference type="NCBI Taxonomy" id="460937"/>
    <lineage>
        <taxon>Bacteria</taxon>
        <taxon>environmental samples</taxon>
    </lineage>
</organism>
<keyword evidence="1 2" id="KW-0597">Phosphoprotein</keyword>
<dbReference type="PANTHER" id="PTHR44591:SF3">
    <property type="entry name" value="RESPONSE REGULATORY DOMAIN-CONTAINING PROTEIN"/>
    <property type="match status" value="1"/>
</dbReference>
<feature type="domain" description="Response regulatory" evidence="3">
    <location>
        <begin position="63"/>
        <end position="178"/>
    </location>
</feature>
<evidence type="ECO:0000256" key="2">
    <source>
        <dbReference type="PROSITE-ProRule" id="PRU00169"/>
    </source>
</evidence>
<dbReference type="AlphaFoldDB" id="B2BKA1"/>
<reference evidence="4" key="1">
    <citation type="submission" date="2007-03" db="EMBL/GenBank/DDBJ databases">
        <title>Diverse metagenome-derived clones inhibiting biofilm formation in Pseudomonas aeruginosa and swarming in Escherichia coli.</title>
        <authorList>
            <person name="Schipper C."/>
            <person name="Steele H.L."/>
            <person name="Streit W.R."/>
        </authorList>
    </citation>
    <scope>NUCLEOTIDE SEQUENCE</scope>
</reference>
<dbReference type="PROSITE" id="PS50110">
    <property type="entry name" value="RESPONSE_REGULATORY"/>
    <property type="match status" value="1"/>
</dbReference>
<dbReference type="PANTHER" id="PTHR44591">
    <property type="entry name" value="STRESS RESPONSE REGULATOR PROTEIN 1"/>
    <property type="match status" value="1"/>
</dbReference>
<dbReference type="Gene3D" id="3.40.50.2300">
    <property type="match status" value="1"/>
</dbReference>
<dbReference type="SMART" id="SM00448">
    <property type="entry name" value="REC"/>
    <property type="match status" value="1"/>
</dbReference>
<name>B2BKA1_9BACT</name>